<proteinExistence type="predicted"/>
<reference evidence="1 2" key="1">
    <citation type="submission" date="2017-09" db="EMBL/GenBank/DDBJ databases">
        <authorList>
            <person name="Ehlers B."/>
            <person name="Leendertz F.H."/>
        </authorList>
    </citation>
    <scope>NUCLEOTIDE SEQUENCE [LARGE SCALE GENOMIC DNA]</scope>
    <source>
        <strain evidence="1 2">DSM 18289</strain>
    </source>
</reference>
<dbReference type="EMBL" id="OBEL01000002">
    <property type="protein sequence ID" value="SNZ19400.1"/>
    <property type="molecule type" value="Genomic_DNA"/>
</dbReference>
<sequence length="88" mass="9937">MSTLFDKFISSASATIDHHRAPIEACKMSKSTYHELEVEAIDQGMAEPERSNIRRRHIYGIPITLDEMMPPSQVHFIVEGEPQAALDL</sequence>
<keyword evidence="2" id="KW-1185">Reference proteome</keyword>
<evidence type="ECO:0000313" key="1">
    <source>
        <dbReference type="EMBL" id="SNZ19400.1"/>
    </source>
</evidence>
<dbReference type="RefSeq" id="WP_141401240.1">
    <property type="nucleotide sequence ID" value="NZ_OBEL01000002.1"/>
</dbReference>
<dbReference type="Proteomes" id="UP000219439">
    <property type="component" value="Unassembled WGS sequence"/>
</dbReference>
<dbReference type="AlphaFoldDB" id="A0A285PCC5"/>
<accession>A0A285PCC5</accession>
<evidence type="ECO:0000313" key="2">
    <source>
        <dbReference type="Proteomes" id="UP000219439"/>
    </source>
</evidence>
<organism evidence="1 2">
    <name type="scientific">Cohaesibacter gelatinilyticus</name>
    <dbReference type="NCBI Taxonomy" id="372072"/>
    <lineage>
        <taxon>Bacteria</taxon>
        <taxon>Pseudomonadati</taxon>
        <taxon>Pseudomonadota</taxon>
        <taxon>Alphaproteobacteria</taxon>
        <taxon>Hyphomicrobiales</taxon>
        <taxon>Cohaesibacteraceae</taxon>
    </lineage>
</organism>
<gene>
    <name evidence="1" type="ORF">SAMN06265368_2485</name>
</gene>
<protein>
    <submittedName>
        <fullName evidence="1">Uncharacterized protein</fullName>
    </submittedName>
</protein>
<name>A0A285PCC5_9HYPH</name>